<organism evidence="1 2">
    <name type="scientific">Exiguobacterium aestuarii</name>
    <dbReference type="NCBI Taxonomy" id="273527"/>
    <lineage>
        <taxon>Bacteria</taxon>
        <taxon>Bacillati</taxon>
        <taxon>Bacillota</taxon>
        <taxon>Bacilli</taxon>
        <taxon>Bacillales</taxon>
        <taxon>Bacillales Family XII. Incertae Sedis</taxon>
        <taxon>Exiguobacterium</taxon>
    </lineage>
</organism>
<sequence>MYIVTTCLRPTDEVLSRAHVHAAEYNMKFVDRRKHSIDELKKRHHQDVLVFDKRRVEYTPLHSTEPFFFHPSSSVFRVKQLSRGGTDPLIDALQTEPGDQILDCTLGLGSDSIVMSHTVGPTGKIVGLESQFITAQLVREGLNVWVEKDEQINEAMRRIEVVHTNSLEYLKSCAENAFDCIYFDPMFEKTISESVHLNPLRSIADTSPLSQELMDEAKRVAKKRIVLKAHFESDAFERHGFTHIKRKTSKFHYGYIDMESKTI</sequence>
<dbReference type="InterPro" id="IPR029063">
    <property type="entry name" value="SAM-dependent_MTases_sf"/>
</dbReference>
<proteinExistence type="predicted"/>
<dbReference type="PANTHER" id="PTHR36112:SF1">
    <property type="entry name" value="RIBOSOMAL RNA SMALL SUBUNIT METHYLTRANSFERASE J"/>
    <property type="match status" value="1"/>
</dbReference>
<dbReference type="Pfam" id="PF04445">
    <property type="entry name" value="SAM_MT"/>
    <property type="match status" value="1"/>
</dbReference>
<dbReference type="Proteomes" id="UP001596439">
    <property type="component" value="Unassembled WGS sequence"/>
</dbReference>
<dbReference type="PANTHER" id="PTHR36112">
    <property type="entry name" value="RIBOSOMAL RNA SMALL SUBUNIT METHYLTRANSFERASE J"/>
    <property type="match status" value="1"/>
</dbReference>
<accession>A0ABW2PQN0</accession>
<keyword evidence="1" id="KW-0489">Methyltransferase</keyword>
<keyword evidence="1" id="KW-0808">Transferase</keyword>
<dbReference type="GO" id="GO:0032259">
    <property type="term" value="P:methylation"/>
    <property type="evidence" value="ECO:0007669"/>
    <property type="project" value="UniProtKB-KW"/>
</dbReference>
<dbReference type="Gene3D" id="3.40.50.150">
    <property type="entry name" value="Vaccinia Virus protein VP39"/>
    <property type="match status" value="1"/>
</dbReference>
<dbReference type="GO" id="GO:0008168">
    <property type="term" value="F:methyltransferase activity"/>
    <property type="evidence" value="ECO:0007669"/>
    <property type="project" value="UniProtKB-KW"/>
</dbReference>
<name>A0ABW2PQN0_9BACL</name>
<dbReference type="EMBL" id="JBHTCE010000001">
    <property type="protein sequence ID" value="MFC7389873.1"/>
    <property type="molecule type" value="Genomic_DNA"/>
</dbReference>
<protein>
    <submittedName>
        <fullName evidence="1">Class I SAM-dependent methyltransferase</fullName>
        <ecNumber evidence="1">2.1.1.-</ecNumber>
    </submittedName>
</protein>
<reference evidence="2" key="1">
    <citation type="journal article" date="2019" name="Int. J. Syst. Evol. Microbiol.">
        <title>The Global Catalogue of Microorganisms (GCM) 10K type strain sequencing project: providing services to taxonomists for standard genome sequencing and annotation.</title>
        <authorList>
            <consortium name="The Broad Institute Genomics Platform"/>
            <consortium name="The Broad Institute Genome Sequencing Center for Infectious Disease"/>
            <person name="Wu L."/>
            <person name="Ma J."/>
        </authorList>
    </citation>
    <scope>NUCLEOTIDE SEQUENCE [LARGE SCALE GENOMIC DNA]</scope>
    <source>
        <strain evidence="2">CCUG 55590</strain>
    </source>
</reference>
<keyword evidence="2" id="KW-1185">Reference proteome</keyword>
<evidence type="ECO:0000313" key="1">
    <source>
        <dbReference type="EMBL" id="MFC7389873.1"/>
    </source>
</evidence>
<evidence type="ECO:0000313" key="2">
    <source>
        <dbReference type="Proteomes" id="UP001596439"/>
    </source>
</evidence>
<dbReference type="RefSeq" id="WP_214788252.1">
    <property type="nucleotide sequence ID" value="NZ_JANIEL010000074.1"/>
</dbReference>
<gene>
    <name evidence="1" type="ORF">ACFQO8_06915</name>
</gene>
<dbReference type="EC" id="2.1.1.-" evidence="1"/>
<dbReference type="SUPFAM" id="SSF53335">
    <property type="entry name" value="S-adenosyl-L-methionine-dependent methyltransferases"/>
    <property type="match status" value="1"/>
</dbReference>
<comment type="caution">
    <text evidence="1">The sequence shown here is derived from an EMBL/GenBank/DDBJ whole genome shotgun (WGS) entry which is preliminary data.</text>
</comment>
<dbReference type="InterPro" id="IPR007536">
    <property type="entry name" value="16SrRNA_methylTrfase_J"/>
</dbReference>